<name>A0ABM4GG69_DROKI</name>
<dbReference type="InterPro" id="IPR043502">
    <property type="entry name" value="DNA/RNA_pol_sf"/>
</dbReference>
<dbReference type="SUPFAM" id="SSF53098">
    <property type="entry name" value="Ribonuclease H-like"/>
    <property type="match status" value="1"/>
</dbReference>
<evidence type="ECO:0000256" key="5">
    <source>
        <dbReference type="ARBA" id="ARBA00022801"/>
    </source>
</evidence>
<evidence type="ECO:0000256" key="3">
    <source>
        <dbReference type="ARBA" id="ARBA00022722"/>
    </source>
</evidence>
<dbReference type="CDD" id="cd01644">
    <property type="entry name" value="RT_pepA17"/>
    <property type="match status" value="1"/>
</dbReference>
<dbReference type="Pfam" id="PF18701">
    <property type="entry name" value="DUF5641"/>
    <property type="match status" value="1"/>
</dbReference>
<evidence type="ECO:0000313" key="9">
    <source>
        <dbReference type="Proteomes" id="UP001652661"/>
    </source>
</evidence>
<dbReference type="Gene3D" id="2.40.70.10">
    <property type="entry name" value="Acid Proteases"/>
    <property type="match status" value="1"/>
</dbReference>
<dbReference type="RefSeq" id="XP_070141712.1">
    <property type="nucleotide sequence ID" value="XM_070285611.1"/>
</dbReference>
<dbReference type="PROSITE" id="PS50994">
    <property type="entry name" value="INTEGRASE"/>
    <property type="match status" value="1"/>
</dbReference>
<evidence type="ECO:0000256" key="6">
    <source>
        <dbReference type="ARBA" id="ARBA00022918"/>
    </source>
</evidence>
<reference evidence="9" key="1">
    <citation type="submission" date="2025-05" db="UniProtKB">
        <authorList>
            <consortium name="RefSeq"/>
        </authorList>
    </citation>
    <scope>NUCLEOTIDE SEQUENCE [LARGE SCALE GENOMIC DNA]</scope>
    <source>
        <strain evidence="9">14028-0561.14</strain>
    </source>
</reference>
<gene>
    <name evidence="10" type="primary">LOC121502441</name>
</gene>
<dbReference type="Pfam" id="PF17921">
    <property type="entry name" value="Integrase_H2C2"/>
    <property type="match status" value="1"/>
</dbReference>
<dbReference type="Pfam" id="PF03564">
    <property type="entry name" value="DUF1759"/>
    <property type="match status" value="1"/>
</dbReference>
<keyword evidence="6" id="KW-0695">RNA-directed DNA polymerase</keyword>
<dbReference type="InterPro" id="IPR001584">
    <property type="entry name" value="Integrase_cat-core"/>
</dbReference>
<evidence type="ECO:0000259" key="8">
    <source>
        <dbReference type="PROSITE" id="PS50994"/>
    </source>
</evidence>
<dbReference type="InterPro" id="IPR008042">
    <property type="entry name" value="Retrotrans_Pao"/>
</dbReference>
<dbReference type="Pfam" id="PF05380">
    <property type="entry name" value="Peptidase_A17"/>
    <property type="match status" value="1"/>
</dbReference>
<dbReference type="PANTHER" id="PTHR47331">
    <property type="entry name" value="PHD-TYPE DOMAIN-CONTAINING PROTEIN"/>
    <property type="match status" value="1"/>
</dbReference>
<accession>A0ABM4GG69</accession>
<dbReference type="InterPro" id="IPR036397">
    <property type="entry name" value="RNaseH_sf"/>
</dbReference>
<dbReference type="Proteomes" id="UP001652661">
    <property type="component" value="Chromosome 2L"/>
</dbReference>
<keyword evidence="2" id="KW-0548">Nucleotidyltransferase</keyword>
<keyword evidence="4" id="KW-0255">Endonuclease</keyword>
<keyword evidence="3" id="KW-0540">Nuclease</keyword>
<dbReference type="PROSITE" id="PS00141">
    <property type="entry name" value="ASP_PROTEASE"/>
    <property type="match status" value="1"/>
</dbReference>
<dbReference type="SUPFAM" id="SSF56672">
    <property type="entry name" value="DNA/RNA polymerases"/>
    <property type="match status" value="1"/>
</dbReference>
<reference evidence="10" key="2">
    <citation type="submission" date="2025-08" db="UniProtKB">
        <authorList>
            <consortium name="RefSeq"/>
        </authorList>
    </citation>
    <scope>IDENTIFICATION</scope>
    <source>
        <strain evidence="10">14028-0561.14</strain>
        <tissue evidence="10">Whole fly</tissue>
    </source>
</reference>
<evidence type="ECO:0000313" key="10">
    <source>
        <dbReference type="RefSeq" id="XP_070141712.1"/>
    </source>
</evidence>
<keyword evidence="9" id="KW-1185">Reference proteome</keyword>
<organism evidence="9 10">
    <name type="scientific">Drosophila kikkawai</name>
    <name type="common">Fruit fly</name>
    <dbReference type="NCBI Taxonomy" id="30033"/>
    <lineage>
        <taxon>Eukaryota</taxon>
        <taxon>Metazoa</taxon>
        <taxon>Ecdysozoa</taxon>
        <taxon>Arthropoda</taxon>
        <taxon>Hexapoda</taxon>
        <taxon>Insecta</taxon>
        <taxon>Pterygota</taxon>
        <taxon>Neoptera</taxon>
        <taxon>Endopterygota</taxon>
        <taxon>Diptera</taxon>
        <taxon>Brachycera</taxon>
        <taxon>Muscomorpha</taxon>
        <taxon>Ephydroidea</taxon>
        <taxon>Drosophilidae</taxon>
        <taxon>Drosophila</taxon>
        <taxon>Sophophora</taxon>
    </lineage>
</organism>
<dbReference type="InterPro" id="IPR012337">
    <property type="entry name" value="RNaseH-like_sf"/>
</dbReference>
<feature type="domain" description="Integrase catalytic" evidence="8">
    <location>
        <begin position="1434"/>
        <end position="1635"/>
    </location>
</feature>
<dbReference type="GeneID" id="121502441"/>
<evidence type="ECO:0000256" key="1">
    <source>
        <dbReference type="ARBA" id="ARBA00022679"/>
    </source>
</evidence>
<dbReference type="PANTHER" id="PTHR47331:SF1">
    <property type="entry name" value="GAG-LIKE PROTEIN"/>
    <property type="match status" value="1"/>
</dbReference>
<dbReference type="InterPro" id="IPR001969">
    <property type="entry name" value="Aspartic_peptidase_AS"/>
</dbReference>
<evidence type="ECO:0000256" key="7">
    <source>
        <dbReference type="SAM" id="MobiDB-lite"/>
    </source>
</evidence>
<feature type="compositionally biased region" description="Polar residues" evidence="7">
    <location>
        <begin position="412"/>
        <end position="443"/>
    </location>
</feature>
<evidence type="ECO:0000256" key="2">
    <source>
        <dbReference type="ARBA" id="ARBA00022695"/>
    </source>
</evidence>
<keyword evidence="1" id="KW-0808">Transferase</keyword>
<dbReference type="InterPro" id="IPR041588">
    <property type="entry name" value="Integrase_H2C2"/>
</dbReference>
<evidence type="ECO:0000256" key="4">
    <source>
        <dbReference type="ARBA" id="ARBA00022759"/>
    </source>
</evidence>
<dbReference type="Gene3D" id="1.10.340.70">
    <property type="match status" value="1"/>
</dbReference>
<keyword evidence="5" id="KW-0378">Hydrolase</keyword>
<proteinExistence type="predicted"/>
<dbReference type="Gene3D" id="3.30.420.10">
    <property type="entry name" value="Ribonuclease H-like superfamily/Ribonuclease H"/>
    <property type="match status" value="1"/>
</dbReference>
<protein>
    <recommendedName>
        <fullName evidence="8">Integrase catalytic domain-containing protein</fullName>
    </recommendedName>
</protein>
<sequence>MRSVIQQRGFCKSQITRAHNNALKFVDDIQSVDTIVVRLSQIQDNYLRFVRHSEELYAFQSESDWENPDDDFDAYEEKHYATHAILSNTLEELRRDQTSNNILATVQPADAPQRSHVDFQFERIKLPTFAGNYEDWKHFSDMFTDSIASNSSLTDCQRFHYLKSYLSGDALNLVKHIPVTNENYREAWDRLEQRYNKQSLIIRSFLNSFMTLPSATSTNLSTVRKLADGADEVIRGLRALDCEERDPWLIFILLSKLDTDTCQAWAQCADSEGKGVTINQFLKFLTSRCDTLEAFHLVRPTQARRAATTHHADTHPRREEPKCTSCQQTHQLFKCPQFNGLDIAARREFLKTKKLCFNCLSPSHMAGNCTSRHTCRICRRKHHTLVHPGSAQPTQNGNYLERARMDSRDRPSTSQAASTIGQNQPPGQEIHQSGSLPPAENNFTHHTLENISAAGSQTLLPTILADVVDAWGNTTTCRLLLDTGSTITLASESFVQRIGVRRTHARISVLGLAANSAGVTRGRAHIKLRSRHSDQTVELVSFILNSLTSSLPAQAIDTSSSTWKQICELPLADPTFCTPGSIDVIVGSDQLWSLYTGEQKCFGNDAPIALNTVFGWIIAGSYNACDDHLTSAVTHHADLDTMVRSFMEMDNIHPSQALLDANDPTERHFAATHTRLENGAYVVDYPFKEHAPPVDSTLPQAINRFHSLERKFRRSPDLKQQYEAFLDDYLRRGHMEQLTSAQMDESPETCFYLPHHAVIKLDSLTTKCRVVFDGSGKDSSGVSLNDRLQIGPPIQRDLLGVCLRFRQHPYVFCADIEKMFRGIQVFKPHTNYQRIVWRKNENEPLLHFRLLTVTYGLAPSPFLAVRVLKQLAEDHRHEFPAAAHALLHDAYVDDIPTGCNSFDELMILKNELIQLLDKAQFKLRKWSSNSWRLLKSLPEEDRCYEPIQLLNKSAADSPIKILGIQWNPGKDVMYLNIKECDPTISPTKRELLSQLSRIYDPLGLVAPVTVLLKLIFQESWTSVLQWDDPIPETLRSRWKALVEDLPTLTQCQVPRYIASPFQDVQLHGFADASAQAYGAVVYARVAYGGSFQITLVAAKTRVAPIKPVSIPRLELNAALLLSRLLSIVKASLTIPIFSTSCWTDSEIVLHWLSAPPRNWNTYVCNRTAEILNDFPRSCWNHVRTEDNPADCASRGLHPSKLLEHRLWWKGPSWLATPPSDWPPSTSKFSVSSNLDVNTEERAVKPTTLHNFPDESIYELLIHKFSTWTRLLRVSSYCYRFIHSLRSRHRNPAPFLTSEELQAARCRLIRHVQQNFFAREYAQLENRRPLNAKSHLIRFSPFLDDHGIMRVGGRIDKSTINFNAKHPILIPKDSPLAGLLVRHFHVSHLHTGVDATFTNLRQQYWILGARNLVRKAVFQCKRCFLQRKGTSNQIMGELPIPRVQASRCFQHTGLDYAGPIAIKESTGRTPRIGKAWFSIFVCLTTKAIHIEVVSDLTAKAFIAAFQRFIARRTKPTDLYSDNGTTFHGGKQTLDDMRRLVIEQSKDEELAGFFANEGISWHFIPPSAPHFGGMWEAGVRSIKLHMRRILGSKALTFEELATVLTQIEAILNSRPLCPNGDNSLDPLTPAHFLTGAPYTALSEPCRLDMQINRLERWNQLQAMVQGFWKRWHMEYLTSLHERTKWHLETENLKIDTLVVLKEPNLPPSKWILGRISEVHAGSDDKVRVVTVKTAHGFYKRPITKIAVLPLC</sequence>
<dbReference type="InterPro" id="IPR021109">
    <property type="entry name" value="Peptidase_aspartic_dom_sf"/>
</dbReference>
<dbReference type="InterPro" id="IPR040676">
    <property type="entry name" value="DUF5641"/>
</dbReference>
<dbReference type="InterPro" id="IPR005312">
    <property type="entry name" value="DUF1759"/>
</dbReference>
<feature type="region of interest" description="Disordered" evidence="7">
    <location>
        <begin position="404"/>
        <end position="443"/>
    </location>
</feature>